<reference evidence="3" key="2">
    <citation type="submission" date="2020-05" db="UniProtKB">
        <authorList>
            <consortium name="EnsemblMetazoa"/>
        </authorList>
    </citation>
    <scope>IDENTIFICATION</scope>
    <source>
        <strain evidence="3">wikel</strain>
    </source>
</reference>
<keyword evidence="4" id="KW-1185">Reference proteome</keyword>
<dbReference type="EnsemblMetazoa" id="ISCW002603-RA">
    <property type="protein sequence ID" value="ISCW002603-PA"/>
    <property type="gene ID" value="ISCW002603"/>
</dbReference>
<accession>B7PCJ2</accession>
<dbReference type="HOGENOM" id="CLU_817066_0_0_1"/>
<dbReference type="InParanoid" id="B7PCJ2"/>
<dbReference type="PaxDb" id="6945-B7PCJ2"/>
<reference evidence="2 4" key="1">
    <citation type="submission" date="2008-03" db="EMBL/GenBank/DDBJ databases">
        <title>Annotation of Ixodes scapularis.</title>
        <authorList>
            <consortium name="Ixodes scapularis Genome Project Consortium"/>
            <person name="Caler E."/>
            <person name="Hannick L.I."/>
            <person name="Bidwell S."/>
            <person name="Joardar V."/>
            <person name="Thiagarajan M."/>
            <person name="Amedeo P."/>
            <person name="Galinsky K.J."/>
            <person name="Schobel S."/>
            <person name="Inman J."/>
            <person name="Hostetler J."/>
            <person name="Miller J."/>
            <person name="Hammond M."/>
            <person name="Megy K."/>
            <person name="Lawson D."/>
            <person name="Kodira C."/>
            <person name="Sutton G."/>
            <person name="Meyer J."/>
            <person name="Hill C.A."/>
            <person name="Birren B."/>
            <person name="Nene V."/>
            <person name="Collins F."/>
            <person name="Alarcon-Chaidez F."/>
            <person name="Wikel S."/>
            <person name="Strausberg R."/>
        </authorList>
    </citation>
    <scope>NUCLEOTIDE SEQUENCE [LARGE SCALE GENOMIC DNA]</scope>
    <source>
        <strain evidence="4">Wikel</strain>
        <strain evidence="2">Wikel colony</strain>
    </source>
</reference>
<organism>
    <name type="scientific">Ixodes scapularis</name>
    <name type="common">Black-legged tick</name>
    <name type="synonym">Deer tick</name>
    <dbReference type="NCBI Taxonomy" id="6945"/>
    <lineage>
        <taxon>Eukaryota</taxon>
        <taxon>Metazoa</taxon>
        <taxon>Ecdysozoa</taxon>
        <taxon>Arthropoda</taxon>
        <taxon>Chelicerata</taxon>
        <taxon>Arachnida</taxon>
        <taxon>Acari</taxon>
        <taxon>Parasitiformes</taxon>
        <taxon>Ixodida</taxon>
        <taxon>Ixodoidea</taxon>
        <taxon>Ixodidae</taxon>
        <taxon>Ixodinae</taxon>
        <taxon>Ixodes</taxon>
    </lineage>
</organism>
<evidence type="ECO:0000313" key="4">
    <source>
        <dbReference type="Proteomes" id="UP000001555"/>
    </source>
</evidence>
<proteinExistence type="predicted"/>
<dbReference type="EMBL" id="ABJB010000747">
    <property type="status" value="NOT_ANNOTATED_CDS"/>
    <property type="molecule type" value="Genomic_DNA"/>
</dbReference>
<evidence type="ECO:0000313" key="2">
    <source>
        <dbReference type="EMBL" id="EEC04314.1"/>
    </source>
</evidence>
<keyword evidence="1" id="KW-0812">Transmembrane</keyword>
<name>B7PCJ2_IXOSC</name>
<gene>
    <name evidence="2" type="ORF">IscW_ISCW002603</name>
</gene>
<protein>
    <submittedName>
        <fullName evidence="2 3">Uncharacterized protein</fullName>
    </submittedName>
</protein>
<dbReference type="AlphaFoldDB" id="B7PCJ2"/>
<feature type="transmembrane region" description="Helical" evidence="1">
    <location>
        <begin position="265"/>
        <end position="289"/>
    </location>
</feature>
<dbReference type="EMBL" id="DS684302">
    <property type="protein sequence ID" value="EEC04314.1"/>
    <property type="molecule type" value="Genomic_DNA"/>
</dbReference>
<keyword evidence="1" id="KW-0472">Membrane</keyword>
<evidence type="ECO:0000313" key="3">
    <source>
        <dbReference type="EnsemblMetazoa" id="ISCW002603-PA"/>
    </source>
</evidence>
<dbReference type="VEuPathDB" id="VectorBase:ISCW002603"/>
<sequence>MTCDVLTGWTAMPVCADIPKCVVKAVVPVPTVVRFDNGTSKHLENIRPVTLYKDGRQLQVFDPVTRVNVTLKCVGHDMLEPQSNTSNYFDALRVSQTSPGPVDVDVMAVANASEHIRYFVSSASVNSTRIGSNDGGHVATVHRMRNEKTYRVVCYSKSNDLDSSLNKTKCYVVYDLRRLVTPLCGDVDKVWQDTCKSDTSADGRNPTARYAAQCVPCGGFLDNVKQVLDTLQSFGRNETYKNTNIYDRLCVREKTIERERKTNTMIYVVAVVCFVLALVFGIVLVFTLCRSSRNIQQNKKVKKAQKPKLQLSSNLPIRKAYDAIRNNETMPLAALVQNKQ</sequence>
<evidence type="ECO:0000256" key="1">
    <source>
        <dbReference type="SAM" id="Phobius"/>
    </source>
</evidence>
<dbReference type="Proteomes" id="UP000001555">
    <property type="component" value="Unassembled WGS sequence"/>
</dbReference>
<keyword evidence="1" id="KW-1133">Transmembrane helix</keyword>